<dbReference type="GO" id="GO:0016020">
    <property type="term" value="C:membrane"/>
    <property type="evidence" value="ECO:0007669"/>
    <property type="project" value="UniProtKB-SubCell"/>
</dbReference>
<comment type="subcellular location">
    <subcellularLocation>
        <location evidence="1">Membrane</location>
        <topology evidence="1">Multi-pass membrane protein</topology>
    </subcellularLocation>
</comment>
<feature type="transmembrane region" description="Helical" evidence="5">
    <location>
        <begin position="39"/>
        <end position="59"/>
    </location>
</feature>
<gene>
    <name evidence="7" type="ORF">METZ01_LOCUS16732</name>
</gene>
<feature type="non-terminal residue" evidence="7">
    <location>
        <position position="1"/>
    </location>
</feature>
<name>A0A381PC62_9ZZZZ</name>
<dbReference type="AlphaFoldDB" id="A0A381PC62"/>
<evidence type="ECO:0000256" key="1">
    <source>
        <dbReference type="ARBA" id="ARBA00004141"/>
    </source>
</evidence>
<protein>
    <recommendedName>
        <fullName evidence="6">Methylamine utilisation protein MauE domain-containing protein</fullName>
    </recommendedName>
</protein>
<evidence type="ECO:0000259" key="6">
    <source>
        <dbReference type="Pfam" id="PF07291"/>
    </source>
</evidence>
<evidence type="ECO:0000313" key="7">
    <source>
        <dbReference type="EMBL" id="SUZ63878.1"/>
    </source>
</evidence>
<accession>A0A381PC62</accession>
<organism evidence="7">
    <name type="scientific">marine metagenome</name>
    <dbReference type="NCBI Taxonomy" id="408172"/>
    <lineage>
        <taxon>unclassified sequences</taxon>
        <taxon>metagenomes</taxon>
        <taxon>ecological metagenomes</taxon>
    </lineage>
</organism>
<dbReference type="GO" id="GO:0030416">
    <property type="term" value="P:methylamine metabolic process"/>
    <property type="evidence" value="ECO:0007669"/>
    <property type="project" value="InterPro"/>
</dbReference>
<keyword evidence="4 5" id="KW-0472">Membrane</keyword>
<evidence type="ECO:0000256" key="4">
    <source>
        <dbReference type="ARBA" id="ARBA00023136"/>
    </source>
</evidence>
<reference evidence="7" key="1">
    <citation type="submission" date="2018-05" db="EMBL/GenBank/DDBJ databases">
        <authorList>
            <person name="Lanie J.A."/>
            <person name="Ng W.-L."/>
            <person name="Kazmierczak K.M."/>
            <person name="Andrzejewski T.M."/>
            <person name="Davidsen T.M."/>
            <person name="Wayne K.J."/>
            <person name="Tettelin H."/>
            <person name="Glass J.I."/>
            <person name="Rusch D."/>
            <person name="Podicherti R."/>
            <person name="Tsui H.-C.T."/>
            <person name="Winkler M.E."/>
        </authorList>
    </citation>
    <scope>NUCLEOTIDE SEQUENCE</scope>
</reference>
<keyword evidence="2 5" id="KW-0812">Transmembrane</keyword>
<dbReference type="EMBL" id="UINC01000927">
    <property type="protein sequence ID" value="SUZ63878.1"/>
    <property type="molecule type" value="Genomic_DNA"/>
</dbReference>
<evidence type="ECO:0000256" key="3">
    <source>
        <dbReference type="ARBA" id="ARBA00022989"/>
    </source>
</evidence>
<dbReference type="Pfam" id="PF07291">
    <property type="entry name" value="MauE"/>
    <property type="match status" value="1"/>
</dbReference>
<evidence type="ECO:0000256" key="5">
    <source>
        <dbReference type="SAM" id="Phobius"/>
    </source>
</evidence>
<keyword evidence="3 5" id="KW-1133">Transmembrane helix</keyword>
<proteinExistence type="predicted"/>
<dbReference type="InterPro" id="IPR009908">
    <property type="entry name" value="Methylamine_util_MauE"/>
</dbReference>
<feature type="domain" description="Methylamine utilisation protein MauE" evidence="6">
    <location>
        <begin position="2"/>
        <end position="120"/>
    </location>
</feature>
<evidence type="ECO:0000256" key="2">
    <source>
        <dbReference type="ARBA" id="ARBA00022692"/>
    </source>
</evidence>
<sequence length="124" mass="13081">VSLVARIVLGGVFLLSGALKLRDPSWPTAARILGAPRRLVPLIAPTEIILGALLVTGVASPLPSLLAEVALVIFTVAILRVMRRPLSQRPVCACFGRWSARPVDSNSVVRNLILLALAVISNGS</sequence>